<comment type="caution">
    <text evidence="1">The sequence shown here is derived from an EMBL/GenBank/DDBJ whole genome shotgun (WGS) entry which is preliminary data.</text>
</comment>
<name>A0AAD3SPI5_NEPGR</name>
<reference evidence="1" key="1">
    <citation type="submission" date="2023-05" db="EMBL/GenBank/DDBJ databases">
        <title>Nepenthes gracilis genome sequencing.</title>
        <authorList>
            <person name="Fukushima K."/>
        </authorList>
    </citation>
    <scope>NUCLEOTIDE SEQUENCE</scope>
    <source>
        <strain evidence="1">SING2019-196</strain>
    </source>
</reference>
<dbReference type="Proteomes" id="UP001279734">
    <property type="component" value="Unassembled WGS sequence"/>
</dbReference>
<gene>
    <name evidence="1" type="ORF">Nepgr_017521</name>
</gene>
<sequence length="141" mass="15552">MSRGQPPPTGFPSDCRAWITSLISPMSAARRWTLGSGRMSACLPTEGSSLQAAASLLGALAYALVFTILSFKNEGEKEALGFLYRSHRQRQCCVLGFRLSYILWSLQIPRRVKVITSSSSLYLCKPGLYTTQLTNEMLGVR</sequence>
<evidence type="ECO:0000313" key="1">
    <source>
        <dbReference type="EMBL" id="GMH15680.1"/>
    </source>
</evidence>
<dbReference type="AlphaFoldDB" id="A0AAD3SPI5"/>
<organism evidence="1 2">
    <name type="scientific">Nepenthes gracilis</name>
    <name type="common">Slender pitcher plant</name>
    <dbReference type="NCBI Taxonomy" id="150966"/>
    <lineage>
        <taxon>Eukaryota</taxon>
        <taxon>Viridiplantae</taxon>
        <taxon>Streptophyta</taxon>
        <taxon>Embryophyta</taxon>
        <taxon>Tracheophyta</taxon>
        <taxon>Spermatophyta</taxon>
        <taxon>Magnoliopsida</taxon>
        <taxon>eudicotyledons</taxon>
        <taxon>Gunneridae</taxon>
        <taxon>Pentapetalae</taxon>
        <taxon>Caryophyllales</taxon>
        <taxon>Nepenthaceae</taxon>
        <taxon>Nepenthes</taxon>
    </lineage>
</organism>
<dbReference type="EMBL" id="BSYO01000015">
    <property type="protein sequence ID" value="GMH15680.1"/>
    <property type="molecule type" value="Genomic_DNA"/>
</dbReference>
<protein>
    <submittedName>
        <fullName evidence="1">Uncharacterized protein</fullName>
    </submittedName>
</protein>
<proteinExistence type="predicted"/>
<keyword evidence="2" id="KW-1185">Reference proteome</keyword>
<evidence type="ECO:0000313" key="2">
    <source>
        <dbReference type="Proteomes" id="UP001279734"/>
    </source>
</evidence>
<accession>A0AAD3SPI5</accession>